<feature type="domain" description="Fibronectin type-III" evidence="3">
    <location>
        <begin position="1267"/>
        <end position="1353"/>
    </location>
</feature>
<evidence type="ECO:0000313" key="5">
    <source>
        <dbReference type="Proteomes" id="UP000003100"/>
    </source>
</evidence>
<dbReference type="PANTHER" id="PTHR13817:SF73">
    <property type="entry name" value="FIBRONECTIN TYPE-III DOMAIN-CONTAINING PROTEIN"/>
    <property type="match status" value="1"/>
</dbReference>
<dbReference type="InterPro" id="IPR036116">
    <property type="entry name" value="FN3_sf"/>
</dbReference>
<dbReference type="InterPro" id="IPR050964">
    <property type="entry name" value="Striated_Muscle_Regulatory"/>
</dbReference>
<evidence type="ECO:0000313" key="4">
    <source>
        <dbReference type="EMBL" id="EEG50273.1"/>
    </source>
</evidence>
<reference evidence="4 5" key="2">
    <citation type="submission" date="2009-02" db="EMBL/GenBank/DDBJ databases">
        <title>Draft genome sequence of Blautia hydrogenotrophica DSM 10507 (Ruminococcus hydrogenotrophicus DSM 10507).</title>
        <authorList>
            <person name="Sudarsanam P."/>
            <person name="Ley R."/>
            <person name="Guruge J."/>
            <person name="Turnbaugh P.J."/>
            <person name="Mahowald M."/>
            <person name="Liep D."/>
            <person name="Gordon J."/>
        </authorList>
    </citation>
    <scope>NUCLEOTIDE SEQUENCE [LARGE SCALE GENOMIC DNA]</scope>
    <source>
        <strain evidence="5">DSM 10507 / JCM 14656 / S5a33</strain>
    </source>
</reference>
<feature type="domain" description="Fibronectin type-III" evidence="3">
    <location>
        <begin position="1448"/>
        <end position="1542"/>
    </location>
</feature>
<dbReference type="Gene3D" id="2.60.40.10">
    <property type="entry name" value="Immunoglobulins"/>
    <property type="match status" value="3"/>
</dbReference>
<sequence length="1542" mass="166836">ITGKVNVGGVIANASQVSLTGCTNTGTVIGTENVGGVIGTGQTVTDSKNEGEVRGETKVGGIIGYGSNSTVRNCENHGKIEGTDIVGGIAGYLGDGYGTWASRSNVNYGDVTALGRAVGGVAGEYNPSGYNLPAVTGMVNFGTITGSGNAMGGIFGLMDDSNNATDIKVENCYSVGQLLLVGTGTTVGNICGEVPTGKELLNNNFYSSESLFPGCGNSEGGTEAVEPSAFTDGTIQTQMNLNVRVANQAQVWETGEDNYPYPTGDEAALTFDVSPDYANITLKNPDGEVLEPIIEGSKSYAGLTKNTYYEYTATSTSTDYQNATGTIIYKGTALTEEVTLPGKSYTITFAVIPAYAKLVVKDSEGNEMNPSSAKQYKLTPGEYSYLAMADNYQTTTGTFTVGGDSESRSRTITVQMEKGTKVTFSTNANLPEYQKFTVYDSADQVIETRKSGIYYLAPGEYRYKVEAEGYLTKEGEDCVFTVGEEALEISVELTMEYDVSWYNQAENLYEISNEMQLKGLSEIVSGTSANISQDSMQDKTIRLIQDIELTSEQWQPIGAKNSNNTKRFAGTFDGCGHTISGIHQTDMKTIGGYAGFFIGLDATGTICNLTLEGQINSEEFYNAGAFVAHTGYGTILNCVNKCEVTARNAAGFINSANNGTTIENCRNEGMITSTSGWAGGLAGQFTGQIINSANTGMVYAAGSYAGGLIGYMNASGTNEYKIENSYNAGEISTSGQNGVAGGIAGYVYANDNKVTVENCYNTGKVYASDGVGSVAAITGNSSGKKTLKSCYYLEGSADYSYIYAQNYMQQEGFGSLVGIAEEKAEEAFSDGTVATALNKGATLTNGYDRWVVKEGQTVFSNGKDLIFSLNPVDAKLTLKDASGKVVEQAGVNSYTGLKAGEEYTYTVEKEGLTTEIGTVVAQENPLAVDVNLSATILLTISKDGTFFKSEDGETPMVQVPITVNAFDVTAYGYSEVYNSDEGPTLLNAFIRAHELYSEEGADGFYATPNNDPAVGNDLFVREFWNIETTQLNYWVNNKYPGEWLEDEGYIWGSTADNILVKNEDDVEVDLYADYTVPMYHSFFDQTEATVKAGEELKLNLKGFVSANAYEHKEPPTFAMEGSEIYADLLNAKTDLPSESTGLKTDKDGNVTLTFKEPGTYLVSAKGTETKLDGEKAIITAPYCIVTVEESEVDLEVQAVIEKINAIGEVTLESEKAIQEAREAYDALSEDQKKEVTNYEKLAEAEKNLEALKQEEQRKAYEAFISGKPEVKTEAVSYDSIRITWEPYANAKSYYVYRKVKGESFKRIAWVQDLTDLSYTDETAVTGTTYYYTVKAASKKWGEPVYSKYVTDLSAKATLAKASISKTQTWGYNGIKVTWDEVDGADGYRLYYKIDDSGWRYATQTEDTSYVHTGVTTGKVYTYYVRAYRNIDGAKVYGAYSDGKSGKAVPKKAVIAKATAGDGKVTLNWNKVNGASGYRIYYKTSEDGEWHYVTQIGKGSTTSYTNTGLKSGHTYYYTMRAYRTVDGEKVFGSYSDWVNVTVK</sequence>
<reference evidence="4 5" key="1">
    <citation type="submission" date="2009-01" db="EMBL/GenBank/DDBJ databases">
        <authorList>
            <person name="Fulton L."/>
            <person name="Clifton S."/>
            <person name="Fulton B."/>
            <person name="Xu J."/>
            <person name="Minx P."/>
            <person name="Pepin K.H."/>
            <person name="Johnson M."/>
            <person name="Bhonagiri V."/>
            <person name="Nash W.E."/>
            <person name="Mardis E.R."/>
            <person name="Wilson R.K."/>
        </authorList>
    </citation>
    <scope>NUCLEOTIDE SEQUENCE [LARGE SCALE GENOMIC DNA]</scope>
    <source>
        <strain evidence="5">DSM 10507 / JCM 14656 / S5a33</strain>
    </source>
</reference>
<keyword evidence="1" id="KW-0677">Repeat</keyword>
<feature type="non-terminal residue" evidence="4">
    <location>
        <position position="1"/>
    </location>
</feature>
<protein>
    <recommendedName>
        <fullName evidence="3">Fibronectin type-III domain-containing protein</fullName>
    </recommendedName>
</protein>
<dbReference type="HOGENOM" id="CLU_246749_0_0_9"/>
<dbReference type="PATRIC" id="fig|476272.21.peg.3807"/>
<evidence type="ECO:0000259" key="3">
    <source>
        <dbReference type="PROSITE" id="PS50853"/>
    </source>
</evidence>
<dbReference type="eggNOG" id="COG5492">
    <property type="taxonomic scope" value="Bacteria"/>
</dbReference>
<dbReference type="PANTHER" id="PTHR13817">
    <property type="entry name" value="TITIN"/>
    <property type="match status" value="1"/>
</dbReference>
<dbReference type="Gene3D" id="2.160.20.110">
    <property type="match status" value="2"/>
</dbReference>
<dbReference type="EMBL" id="ACBZ01000030">
    <property type="protein sequence ID" value="EEG50273.1"/>
    <property type="molecule type" value="Genomic_DNA"/>
</dbReference>
<dbReference type="PROSITE" id="PS50853">
    <property type="entry name" value="FN3"/>
    <property type="match status" value="2"/>
</dbReference>
<dbReference type="CDD" id="cd00063">
    <property type="entry name" value="FN3"/>
    <property type="match status" value="3"/>
</dbReference>
<keyword evidence="2" id="KW-0175">Coiled coil</keyword>
<proteinExistence type="predicted"/>
<evidence type="ECO:0000256" key="1">
    <source>
        <dbReference type="ARBA" id="ARBA00022737"/>
    </source>
</evidence>
<gene>
    <name evidence="4" type="ORF">RUMHYD_00802</name>
</gene>
<name>C0CIY5_BLAHS</name>
<evidence type="ECO:0000256" key="2">
    <source>
        <dbReference type="SAM" id="Coils"/>
    </source>
</evidence>
<dbReference type="InterPro" id="IPR013783">
    <property type="entry name" value="Ig-like_fold"/>
</dbReference>
<organism evidence="4 5">
    <name type="scientific">Blautia hydrogenotrophica (strain DSM 10507 / JCM 14656 / S5a33)</name>
    <name type="common">Ruminococcus hydrogenotrophicus</name>
    <dbReference type="NCBI Taxonomy" id="476272"/>
    <lineage>
        <taxon>Bacteria</taxon>
        <taxon>Bacillati</taxon>
        <taxon>Bacillota</taxon>
        <taxon>Clostridia</taxon>
        <taxon>Lachnospirales</taxon>
        <taxon>Lachnospiraceae</taxon>
        <taxon>Blautia</taxon>
    </lineage>
</organism>
<dbReference type="SMART" id="SM00060">
    <property type="entry name" value="FN3"/>
    <property type="match status" value="3"/>
</dbReference>
<keyword evidence="5" id="KW-1185">Reference proteome</keyword>
<dbReference type="SUPFAM" id="SSF49265">
    <property type="entry name" value="Fibronectin type III"/>
    <property type="match status" value="2"/>
</dbReference>
<accession>C0CIY5</accession>
<dbReference type="Proteomes" id="UP000003100">
    <property type="component" value="Unassembled WGS sequence"/>
</dbReference>
<feature type="coiled-coil region" evidence="2">
    <location>
        <begin position="1234"/>
        <end position="1261"/>
    </location>
</feature>
<dbReference type="InterPro" id="IPR003961">
    <property type="entry name" value="FN3_dom"/>
</dbReference>